<protein>
    <submittedName>
        <fullName evidence="2">DUF4939 domain-containing protein</fullName>
    </submittedName>
</protein>
<proteinExistence type="predicted"/>
<dbReference type="Proteomes" id="UP000492821">
    <property type="component" value="Unassembled WGS sequence"/>
</dbReference>
<name>A0A7E4WC03_PANRE</name>
<dbReference type="AlphaFoldDB" id="A0A7E4WC03"/>
<accession>A0A7E4WC03</accession>
<sequence length="72" mass="8428">MCKNVLVDVPFDEIVALFKIQKPGFHLIFDKVAAPREYFIKLSNELQEQLPHYKDSFYAFVKRVSDHSLVLT</sequence>
<dbReference type="WBParaSite" id="Pan_g9038.t1">
    <property type="protein sequence ID" value="Pan_g9038.t1"/>
    <property type="gene ID" value="Pan_g9038"/>
</dbReference>
<organism evidence="1 2">
    <name type="scientific">Panagrellus redivivus</name>
    <name type="common">Microworm</name>
    <dbReference type="NCBI Taxonomy" id="6233"/>
    <lineage>
        <taxon>Eukaryota</taxon>
        <taxon>Metazoa</taxon>
        <taxon>Ecdysozoa</taxon>
        <taxon>Nematoda</taxon>
        <taxon>Chromadorea</taxon>
        <taxon>Rhabditida</taxon>
        <taxon>Tylenchina</taxon>
        <taxon>Panagrolaimomorpha</taxon>
        <taxon>Panagrolaimoidea</taxon>
        <taxon>Panagrolaimidae</taxon>
        <taxon>Panagrellus</taxon>
    </lineage>
</organism>
<evidence type="ECO:0000313" key="2">
    <source>
        <dbReference type="WBParaSite" id="Pan_g9038.t1"/>
    </source>
</evidence>
<reference evidence="2" key="2">
    <citation type="submission" date="2020-10" db="UniProtKB">
        <authorList>
            <consortium name="WormBaseParasite"/>
        </authorList>
    </citation>
    <scope>IDENTIFICATION</scope>
</reference>
<evidence type="ECO:0000313" key="1">
    <source>
        <dbReference type="Proteomes" id="UP000492821"/>
    </source>
</evidence>
<keyword evidence="1" id="KW-1185">Reference proteome</keyword>
<reference evidence="1" key="1">
    <citation type="journal article" date="2013" name="Genetics">
        <title>The draft genome and transcriptome of Panagrellus redivivus are shaped by the harsh demands of a free-living lifestyle.</title>
        <authorList>
            <person name="Srinivasan J."/>
            <person name="Dillman A.R."/>
            <person name="Macchietto M.G."/>
            <person name="Heikkinen L."/>
            <person name="Lakso M."/>
            <person name="Fracchia K.M."/>
            <person name="Antoshechkin I."/>
            <person name="Mortazavi A."/>
            <person name="Wong G."/>
            <person name="Sternberg P.W."/>
        </authorList>
    </citation>
    <scope>NUCLEOTIDE SEQUENCE [LARGE SCALE GENOMIC DNA]</scope>
    <source>
        <strain evidence="1">MT8872</strain>
    </source>
</reference>